<evidence type="ECO:0000313" key="2">
    <source>
        <dbReference type="EMBL" id="MBK1816170.1"/>
    </source>
</evidence>
<keyword evidence="3" id="KW-1185">Reference proteome</keyword>
<keyword evidence="1" id="KW-0732">Signal</keyword>
<proteinExistence type="predicted"/>
<feature type="signal peptide" evidence="1">
    <location>
        <begin position="1"/>
        <end position="20"/>
    </location>
</feature>
<dbReference type="SUPFAM" id="SSF51695">
    <property type="entry name" value="PLC-like phosphodiesterases"/>
    <property type="match status" value="1"/>
</dbReference>
<dbReference type="CDD" id="cd08589">
    <property type="entry name" value="PI-PLCc_SaPLC1_like"/>
    <property type="match status" value="1"/>
</dbReference>
<dbReference type="Proteomes" id="UP000600139">
    <property type="component" value="Unassembled WGS sequence"/>
</dbReference>
<dbReference type="Pfam" id="PF16670">
    <property type="entry name" value="PI-PLC-C1"/>
    <property type="match status" value="1"/>
</dbReference>
<sequence length="358" mass="40274">MKKTWFATAALFAITAVAHAEEDPPMNRIQFIGTHNSYHIAPSPKVHKLIESFAKGEGDAINVTQRPLQEQFGKLGVRQIELDLFADPKGGLYSDPLGARLVSEGEKNPDPAWKEPGLKILHSPDFDFRTTVPTLRKALREMVTWSSANPKHEPLMVLLELKEQSFSPRIRPHPFDDAQLKALEEEILAEVPEKMILTPDRLRGDTPTLREAITTRGWPKLSEAAGKLIFCLDNEGAIRDRYLALSPNKDLQGRLLLVSVPPEHPAAAWMKRNDPVGGFEEIRKLVAAGFMVRTRADAELKEPRTKDASRFKKAVDSGAQWISTDAAEELPDFPGYKVRWENGRVWQHTRMENVPSNQ</sequence>
<evidence type="ECO:0000256" key="1">
    <source>
        <dbReference type="SAM" id="SignalP"/>
    </source>
</evidence>
<dbReference type="InterPro" id="IPR032075">
    <property type="entry name" value="PI-PLC-C1"/>
</dbReference>
<gene>
    <name evidence="2" type="ORF">JIN84_11145</name>
</gene>
<evidence type="ECO:0000313" key="3">
    <source>
        <dbReference type="Proteomes" id="UP000600139"/>
    </source>
</evidence>
<dbReference type="PROSITE" id="PS50007">
    <property type="entry name" value="PIPLC_X_DOMAIN"/>
    <property type="match status" value="1"/>
</dbReference>
<dbReference type="AlphaFoldDB" id="A0A934VBI2"/>
<feature type="chain" id="PRO_5037855143" description="Calcium-dependent phosphoinositide phospholipase C" evidence="1">
    <location>
        <begin position="21"/>
        <end position="358"/>
    </location>
</feature>
<organism evidence="2 3">
    <name type="scientific">Luteolibacter yonseiensis</name>
    <dbReference type="NCBI Taxonomy" id="1144680"/>
    <lineage>
        <taxon>Bacteria</taxon>
        <taxon>Pseudomonadati</taxon>
        <taxon>Verrucomicrobiota</taxon>
        <taxon>Verrucomicrobiia</taxon>
        <taxon>Verrucomicrobiales</taxon>
        <taxon>Verrucomicrobiaceae</taxon>
        <taxon>Luteolibacter</taxon>
    </lineage>
</organism>
<reference evidence="2" key="1">
    <citation type="submission" date="2021-01" db="EMBL/GenBank/DDBJ databases">
        <title>Modified the classification status of verrucomicrobia.</title>
        <authorList>
            <person name="Feng X."/>
        </authorList>
    </citation>
    <scope>NUCLEOTIDE SEQUENCE</scope>
    <source>
        <strain evidence="2">JCM 18052</strain>
    </source>
</reference>
<dbReference type="GO" id="GO:0008081">
    <property type="term" value="F:phosphoric diester hydrolase activity"/>
    <property type="evidence" value="ECO:0007669"/>
    <property type="project" value="InterPro"/>
</dbReference>
<accession>A0A934VBI2</accession>
<dbReference type="Gene3D" id="3.20.20.190">
    <property type="entry name" value="Phosphatidylinositol (PI) phosphodiesterase"/>
    <property type="match status" value="1"/>
</dbReference>
<name>A0A934VBI2_9BACT</name>
<evidence type="ECO:0008006" key="4">
    <source>
        <dbReference type="Google" id="ProtNLM"/>
    </source>
</evidence>
<dbReference type="GO" id="GO:0006629">
    <property type="term" value="P:lipid metabolic process"/>
    <property type="evidence" value="ECO:0007669"/>
    <property type="project" value="InterPro"/>
</dbReference>
<dbReference type="RefSeq" id="WP_200351125.1">
    <property type="nucleotide sequence ID" value="NZ_BAABHZ010000006.1"/>
</dbReference>
<protein>
    <recommendedName>
        <fullName evidence="4">Calcium-dependent phosphoinositide phospholipase C</fullName>
    </recommendedName>
</protein>
<dbReference type="EMBL" id="JAENIK010000011">
    <property type="protein sequence ID" value="MBK1816170.1"/>
    <property type="molecule type" value="Genomic_DNA"/>
</dbReference>
<comment type="caution">
    <text evidence="2">The sequence shown here is derived from an EMBL/GenBank/DDBJ whole genome shotgun (WGS) entry which is preliminary data.</text>
</comment>
<dbReference type="InterPro" id="IPR017946">
    <property type="entry name" value="PLC-like_Pdiesterase_TIM-brl"/>
</dbReference>